<accession>A0ABY4DY89</accession>
<gene>
    <name evidence="4" type="ORF">LVJ83_06125</name>
</gene>
<dbReference type="PROSITE" id="PS50977">
    <property type="entry name" value="HTH_TETR_2"/>
    <property type="match status" value="1"/>
</dbReference>
<dbReference type="PANTHER" id="PTHR43479">
    <property type="entry name" value="ACREF/ENVCD OPERON REPRESSOR-RELATED"/>
    <property type="match status" value="1"/>
</dbReference>
<dbReference type="RefSeq" id="WP_244787314.1">
    <property type="nucleotide sequence ID" value="NZ_CP091508.1"/>
</dbReference>
<evidence type="ECO:0000259" key="3">
    <source>
        <dbReference type="PROSITE" id="PS50977"/>
    </source>
</evidence>
<evidence type="ECO:0000256" key="1">
    <source>
        <dbReference type="ARBA" id="ARBA00023125"/>
    </source>
</evidence>
<evidence type="ECO:0000313" key="4">
    <source>
        <dbReference type="EMBL" id="UOO83034.1"/>
    </source>
</evidence>
<keyword evidence="5" id="KW-1185">Reference proteome</keyword>
<dbReference type="SUPFAM" id="SSF46689">
    <property type="entry name" value="Homeodomain-like"/>
    <property type="match status" value="1"/>
</dbReference>
<sequence>MAKTLNTVVKESITQALLRLMETQDFYAVSITDITKLAGVSRISFYRNFDSKEDVLIKHLQTETMAELAANIIEPTTRYIFIGIFHAINRVGELVDLLYARNLSHLFLAYIRACCGARPELDNETAHRNSLIMGICFGALDEWIRRGRQEDAEEMAASVHRLLDKIATEWDTPKEA</sequence>
<protein>
    <submittedName>
        <fullName evidence="4">TetR/AcrR family transcriptional regulator</fullName>
    </submittedName>
</protein>
<dbReference type="Pfam" id="PF00440">
    <property type="entry name" value="TetR_N"/>
    <property type="match status" value="1"/>
</dbReference>
<dbReference type="PANTHER" id="PTHR43479:SF11">
    <property type="entry name" value="ACREF_ENVCD OPERON REPRESSOR-RELATED"/>
    <property type="match status" value="1"/>
</dbReference>
<organism evidence="4 5">
    <name type="scientific">Uruburuella testudinis</name>
    <dbReference type="NCBI Taxonomy" id="1282863"/>
    <lineage>
        <taxon>Bacteria</taxon>
        <taxon>Pseudomonadati</taxon>
        <taxon>Pseudomonadota</taxon>
        <taxon>Betaproteobacteria</taxon>
        <taxon>Neisseriales</taxon>
        <taxon>Neisseriaceae</taxon>
        <taxon>Uruburuella</taxon>
    </lineage>
</organism>
<reference evidence="4 5" key="1">
    <citation type="journal article" date="2022" name="Res Sq">
        <title>Evolution of multicellular longitudinally dividing oral cavity symbionts (Neisseriaceae).</title>
        <authorList>
            <person name="Nyongesa S."/>
            <person name="Weber P."/>
            <person name="Bernet E."/>
            <person name="Pullido F."/>
            <person name="Nieckarz M."/>
            <person name="Delaby M."/>
            <person name="Nieves C."/>
            <person name="Viehboeck T."/>
            <person name="Krause N."/>
            <person name="Rivera-Millot A."/>
            <person name="Nakamura A."/>
            <person name="Vischer N."/>
            <person name="VanNieuwenhze M."/>
            <person name="Brun Y."/>
            <person name="Cava F."/>
            <person name="Bulgheresi S."/>
            <person name="Veyrier F."/>
        </authorList>
    </citation>
    <scope>NUCLEOTIDE SEQUENCE [LARGE SCALE GENOMIC DNA]</scope>
    <source>
        <strain evidence="4 5">CCUG 63373m</strain>
    </source>
</reference>
<evidence type="ECO:0000313" key="5">
    <source>
        <dbReference type="Proteomes" id="UP000829817"/>
    </source>
</evidence>
<dbReference type="Proteomes" id="UP000829817">
    <property type="component" value="Chromosome"/>
</dbReference>
<dbReference type="InterPro" id="IPR001647">
    <property type="entry name" value="HTH_TetR"/>
</dbReference>
<name>A0ABY4DY89_9NEIS</name>
<dbReference type="Gene3D" id="1.10.357.10">
    <property type="entry name" value="Tetracycline Repressor, domain 2"/>
    <property type="match status" value="1"/>
</dbReference>
<proteinExistence type="predicted"/>
<feature type="domain" description="HTH tetR-type" evidence="3">
    <location>
        <begin position="7"/>
        <end position="67"/>
    </location>
</feature>
<dbReference type="InterPro" id="IPR050624">
    <property type="entry name" value="HTH-type_Tx_Regulator"/>
</dbReference>
<dbReference type="EMBL" id="CP091508">
    <property type="protein sequence ID" value="UOO83034.1"/>
    <property type="molecule type" value="Genomic_DNA"/>
</dbReference>
<evidence type="ECO:0000256" key="2">
    <source>
        <dbReference type="PROSITE-ProRule" id="PRU00335"/>
    </source>
</evidence>
<feature type="DNA-binding region" description="H-T-H motif" evidence="2">
    <location>
        <begin position="30"/>
        <end position="49"/>
    </location>
</feature>
<keyword evidence="1 2" id="KW-0238">DNA-binding</keyword>
<dbReference type="InterPro" id="IPR009057">
    <property type="entry name" value="Homeodomain-like_sf"/>
</dbReference>